<proteinExistence type="predicted"/>
<dbReference type="EMBL" id="BARV01004042">
    <property type="protein sequence ID" value="GAI14827.1"/>
    <property type="molecule type" value="Genomic_DNA"/>
</dbReference>
<organism evidence="1">
    <name type="scientific">marine sediment metagenome</name>
    <dbReference type="NCBI Taxonomy" id="412755"/>
    <lineage>
        <taxon>unclassified sequences</taxon>
        <taxon>metagenomes</taxon>
        <taxon>ecological metagenomes</taxon>
    </lineage>
</organism>
<name>X1L647_9ZZZZ</name>
<reference evidence="1" key="1">
    <citation type="journal article" date="2014" name="Front. Microbiol.">
        <title>High frequency of phylogenetically diverse reductive dehalogenase-homologous genes in deep subseafloor sedimentary metagenomes.</title>
        <authorList>
            <person name="Kawai M."/>
            <person name="Futagami T."/>
            <person name="Toyoda A."/>
            <person name="Takaki Y."/>
            <person name="Nishi S."/>
            <person name="Hori S."/>
            <person name="Arai W."/>
            <person name="Tsubouchi T."/>
            <person name="Morono Y."/>
            <person name="Uchiyama I."/>
            <person name="Ito T."/>
            <person name="Fujiyama A."/>
            <person name="Inagaki F."/>
            <person name="Takami H."/>
        </authorList>
    </citation>
    <scope>NUCLEOTIDE SEQUENCE</scope>
    <source>
        <strain evidence="1">Expedition CK06-06</strain>
    </source>
</reference>
<comment type="caution">
    <text evidence="1">The sequence shown here is derived from an EMBL/GenBank/DDBJ whole genome shotgun (WGS) entry which is preliminary data.</text>
</comment>
<accession>X1L647</accession>
<evidence type="ECO:0000313" key="1">
    <source>
        <dbReference type="EMBL" id="GAI14827.1"/>
    </source>
</evidence>
<gene>
    <name evidence="1" type="ORF">S06H3_09253</name>
</gene>
<sequence length="31" mass="3102">YEVSADLAAAGIGQSTVVGLGADNVVFTTYL</sequence>
<feature type="non-terminal residue" evidence="1">
    <location>
        <position position="1"/>
    </location>
</feature>
<protein>
    <submittedName>
        <fullName evidence="1">Uncharacterized protein</fullName>
    </submittedName>
</protein>
<dbReference type="AlphaFoldDB" id="X1L647"/>